<dbReference type="AlphaFoldDB" id="A0A6M4GPH5"/>
<organism evidence="1 2">
    <name type="scientific">Usitatibacter rugosus</name>
    <dbReference type="NCBI Taxonomy" id="2732067"/>
    <lineage>
        <taxon>Bacteria</taxon>
        <taxon>Pseudomonadati</taxon>
        <taxon>Pseudomonadota</taxon>
        <taxon>Betaproteobacteria</taxon>
        <taxon>Nitrosomonadales</taxon>
        <taxon>Usitatibacteraceae</taxon>
        <taxon>Usitatibacter</taxon>
    </lineage>
</organism>
<dbReference type="SUPFAM" id="SSF143100">
    <property type="entry name" value="TTHA1013/TTHA0281-like"/>
    <property type="match status" value="1"/>
</dbReference>
<evidence type="ECO:0000313" key="2">
    <source>
        <dbReference type="Proteomes" id="UP000501534"/>
    </source>
</evidence>
<sequence>MAVAMNFEIECEREDDGRWLAEVPQLPGVLAYGTSADDAMAKAQVLALRVLAERLENSETGPQAISFSIAA</sequence>
<dbReference type="InterPro" id="IPR035069">
    <property type="entry name" value="TTHA1013/TTHA0281-like"/>
</dbReference>
<accession>A0A6M4GPH5</accession>
<dbReference type="KEGG" id="uru:DSM104443_00276"/>
<dbReference type="Gene3D" id="3.30.160.250">
    <property type="match status" value="1"/>
</dbReference>
<reference evidence="1 2" key="1">
    <citation type="submission" date="2020-04" db="EMBL/GenBank/DDBJ databases">
        <title>Usitatibacter rugosus gen. nov., sp. nov. and Usitatibacter palustris sp. nov., novel members of Usitatibacteraceae fam. nov. within the order Nitrosomonadales isolated from soil.</title>
        <authorList>
            <person name="Huber K.J."/>
            <person name="Neumann-Schaal M."/>
            <person name="Geppert A."/>
            <person name="Luckner M."/>
            <person name="Wanner G."/>
            <person name="Overmann J."/>
        </authorList>
    </citation>
    <scope>NUCLEOTIDE SEQUENCE [LARGE SCALE GENOMIC DNA]</scope>
    <source>
        <strain evidence="1 2">0125_3</strain>
    </source>
</reference>
<keyword evidence="2" id="KW-1185">Reference proteome</keyword>
<protein>
    <submittedName>
        <fullName evidence="1">Uncharacterized protein</fullName>
    </submittedName>
</protein>
<dbReference type="RefSeq" id="WP_212756878.1">
    <property type="nucleotide sequence ID" value="NZ_CP053069.1"/>
</dbReference>
<dbReference type="Proteomes" id="UP000501534">
    <property type="component" value="Chromosome"/>
</dbReference>
<evidence type="ECO:0000313" key="1">
    <source>
        <dbReference type="EMBL" id="QJR09239.1"/>
    </source>
</evidence>
<name>A0A6M4GPH5_9PROT</name>
<gene>
    <name evidence="1" type="ORF">DSM104443_00276</name>
</gene>
<proteinExistence type="predicted"/>
<dbReference type="EMBL" id="CP053069">
    <property type="protein sequence ID" value="QJR09239.1"/>
    <property type="molecule type" value="Genomic_DNA"/>
</dbReference>